<dbReference type="PANTHER" id="PTHR15111:SF0">
    <property type="entry name" value="UNCONVENTIONAL PREFOLDIN RPB5 INTERACTOR 1"/>
    <property type="match status" value="1"/>
</dbReference>
<feature type="compositionally biased region" description="Basic and acidic residues" evidence="2">
    <location>
        <begin position="185"/>
        <end position="199"/>
    </location>
</feature>
<dbReference type="HOGENOM" id="CLU_030204_0_0_1"/>
<reference evidence="5" key="1">
    <citation type="journal article" date="2011" name="Nat. Commun.">
        <title>Effector diversification within compartments of the Leptosphaeria maculans genome affected by Repeat-Induced Point mutations.</title>
        <authorList>
            <person name="Rouxel T."/>
            <person name="Grandaubert J."/>
            <person name="Hane J.K."/>
            <person name="Hoede C."/>
            <person name="van de Wouw A.P."/>
            <person name="Couloux A."/>
            <person name="Dominguez V."/>
            <person name="Anthouard V."/>
            <person name="Bally P."/>
            <person name="Bourras S."/>
            <person name="Cozijnsen A.J."/>
            <person name="Ciuffetti L.M."/>
            <person name="Degrave A."/>
            <person name="Dilmaghani A."/>
            <person name="Duret L."/>
            <person name="Fudal I."/>
            <person name="Goodwin S.B."/>
            <person name="Gout L."/>
            <person name="Glaser N."/>
            <person name="Linglin J."/>
            <person name="Kema G.H.J."/>
            <person name="Lapalu N."/>
            <person name="Lawrence C.B."/>
            <person name="May K."/>
            <person name="Meyer M."/>
            <person name="Ollivier B."/>
            <person name="Poulain J."/>
            <person name="Schoch C.L."/>
            <person name="Simon A."/>
            <person name="Spatafora J.W."/>
            <person name="Stachowiak A."/>
            <person name="Turgeon B.G."/>
            <person name="Tyler B.M."/>
            <person name="Vincent D."/>
            <person name="Weissenbach J."/>
            <person name="Amselem J."/>
            <person name="Quesneville H."/>
            <person name="Oliver R.P."/>
            <person name="Wincker P."/>
            <person name="Balesdent M.-H."/>
            <person name="Howlett B.J."/>
        </authorList>
    </citation>
    <scope>NUCLEOTIDE SEQUENCE [LARGE SCALE GENOMIC DNA]</scope>
    <source>
        <strain evidence="5">JN3 / isolate v23.1.3 / race Av1-4-5-6-7-8</strain>
    </source>
</reference>
<dbReference type="InterPro" id="IPR052255">
    <property type="entry name" value="RNA_pol_II_subunit5-mediator"/>
</dbReference>
<dbReference type="InterPro" id="IPR024325">
    <property type="entry name" value="DUF3835"/>
</dbReference>
<feature type="domain" description="DUF3835" evidence="3">
    <location>
        <begin position="484"/>
        <end position="497"/>
    </location>
</feature>
<organism evidence="5">
    <name type="scientific">Leptosphaeria maculans (strain JN3 / isolate v23.1.3 / race Av1-4-5-6-7-8)</name>
    <name type="common">Blackleg fungus</name>
    <name type="synonym">Phoma lingam</name>
    <dbReference type="NCBI Taxonomy" id="985895"/>
    <lineage>
        <taxon>Eukaryota</taxon>
        <taxon>Fungi</taxon>
        <taxon>Dikarya</taxon>
        <taxon>Ascomycota</taxon>
        <taxon>Pezizomycotina</taxon>
        <taxon>Dothideomycetes</taxon>
        <taxon>Pleosporomycetidae</taxon>
        <taxon>Pleosporales</taxon>
        <taxon>Pleosporineae</taxon>
        <taxon>Leptosphaeriaceae</taxon>
        <taxon>Plenodomus</taxon>
        <taxon>Plenodomus lingam/Leptosphaeria maculans species complex</taxon>
    </lineage>
</organism>
<dbReference type="Pfam" id="PF12927">
    <property type="entry name" value="DUF3835"/>
    <property type="match status" value="2"/>
</dbReference>
<dbReference type="EMBL" id="FP929128">
    <property type="protein sequence ID" value="CBX96167.1"/>
    <property type="molecule type" value="Genomic_DNA"/>
</dbReference>
<dbReference type="GO" id="GO:0000122">
    <property type="term" value="P:negative regulation of transcription by RNA polymerase II"/>
    <property type="evidence" value="ECO:0007669"/>
    <property type="project" value="TreeGrafter"/>
</dbReference>
<feature type="region of interest" description="Disordered" evidence="2">
    <location>
        <begin position="185"/>
        <end position="255"/>
    </location>
</feature>
<keyword evidence="5" id="KW-1185">Reference proteome</keyword>
<feature type="region of interest" description="Disordered" evidence="2">
    <location>
        <begin position="450"/>
        <end position="492"/>
    </location>
</feature>
<feature type="compositionally biased region" description="Polar residues" evidence="2">
    <location>
        <begin position="413"/>
        <end position="427"/>
    </location>
</feature>
<evidence type="ECO:0000313" key="5">
    <source>
        <dbReference type="Proteomes" id="UP000002668"/>
    </source>
</evidence>
<dbReference type="AlphaFoldDB" id="E4ZXS2"/>
<feature type="compositionally biased region" description="Basic and acidic residues" evidence="2">
    <location>
        <begin position="396"/>
        <end position="409"/>
    </location>
</feature>
<dbReference type="InterPro" id="IPR039553">
    <property type="entry name" value="Prefoldin-like"/>
</dbReference>
<proteinExistence type="predicted"/>
<dbReference type="PANTHER" id="PTHR15111">
    <property type="entry name" value="RNA POLYMERASE II SUBUNIT 5-MEDIATING PROTEIN NNX3"/>
    <property type="match status" value="1"/>
</dbReference>
<dbReference type="Pfam" id="PF13758">
    <property type="entry name" value="Prefoldin_3"/>
    <property type="match status" value="1"/>
</dbReference>
<accession>E4ZXS2</accession>
<keyword evidence="1" id="KW-0175">Coiled coil</keyword>
<dbReference type="InParanoid" id="E4ZXS2"/>
<protein>
    <recommendedName>
        <fullName evidence="3">DUF3835 domain-containing protein</fullName>
    </recommendedName>
</protein>
<dbReference type="Proteomes" id="UP000002668">
    <property type="component" value="Genome"/>
</dbReference>
<evidence type="ECO:0000259" key="3">
    <source>
        <dbReference type="Pfam" id="PF12927"/>
    </source>
</evidence>
<dbReference type="SUPFAM" id="SSF46579">
    <property type="entry name" value="Prefoldin"/>
    <property type="match status" value="1"/>
</dbReference>
<dbReference type="VEuPathDB" id="FungiDB:LEMA_P110860.1"/>
<feature type="domain" description="DUF3835" evidence="3">
    <location>
        <begin position="527"/>
        <end position="604"/>
    </location>
</feature>
<feature type="coiled-coil region" evidence="1">
    <location>
        <begin position="2"/>
        <end position="29"/>
    </location>
</feature>
<feature type="region of interest" description="Disordered" evidence="2">
    <location>
        <begin position="320"/>
        <end position="356"/>
    </location>
</feature>
<name>E4ZXS2_LEPMJ</name>
<dbReference type="OMA" id="LNARGMW"/>
<dbReference type="OrthoDB" id="21413at2759"/>
<feature type="compositionally biased region" description="Low complexity" evidence="2">
    <location>
        <begin position="213"/>
        <end position="226"/>
    </location>
</feature>
<evidence type="ECO:0000256" key="1">
    <source>
        <dbReference type="SAM" id="Coils"/>
    </source>
</evidence>
<evidence type="ECO:0000256" key="2">
    <source>
        <dbReference type="SAM" id="MobiDB-lite"/>
    </source>
</evidence>
<feature type="compositionally biased region" description="Acidic residues" evidence="2">
    <location>
        <begin position="327"/>
        <end position="352"/>
    </location>
</feature>
<dbReference type="eggNOG" id="ENOG502RP8H">
    <property type="taxonomic scope" value="Eukaryota"/>
</dbReference>
<dbReference type="GO" id="GO:0019212">
    <property type="term" value="F:phosphatase inhibitor activity"/>
    <property type="evidence" value="ECO:0007669"/>
    <property type="project" value="TreeGrafter"/>
</dbReference>
<feature type="region of interest" description="Disordered" evidence="2">
    <location>
        <begin position="383"/>
        <end position="435"/>
    </location>
</feature>
<dbReference type="GO" id="GO:0003682">
    <property type="term" value="F:chromatin binding"/>
    <property type="evidence" value="ECO:0007669"/>
    <property type="project" value="TreeGrafter"/>
</dbReference>
<gene>
    <name evidence="4" type="ORF">LEMA_P110860.1</name>
</gene>
<dbReference type="GeneID" id="13289920"/>
<dbReference type="GO" id="GO:0003714">
    <property type="term" value="F:transcription corepressor activity"/>
    <property type="evidence" value="ECO:0007669"/>
    <property type="project" value="TreeGrafter"/>
</dbReference>
<evidence type="ECO:0000313" key="4">
    <source>
        <dbReference type="EMBL" id="CBX96167.1"/>
    </source>
</evidence>
<sequence length="660" mass="73718">MAASTQNVLEGIERRRIELQANVDKLQRALSQWTTWEAEYRALKAELQHAHDPSPKQMRDIARNLGGFLLNEKEFEELLGKDSKTKRSANQVIDVISRRIDYVQQNSATIEKQLDSAEKQLAGVDILLEPGMHNEEGLPMMDIEEELDDAGNEVSSSINQTGKGAAEVVEALRKAGLKKAELEKLPSVSEKEEPFRSSEARNNLSSIKEPPNSTSVHSGSTTSRSDSPSKRVSFAGGEPKRTKLSNAKEALQQNGYDEDLDTLNFNSGTKVIQLDDNDDMVASYPVIPQGESPEDAELRRQMLQYGLSEVGKVVAELDLDRPTASYPEDDFDEDSDFNDYGTETDDDEEEDEYGRTTKPVVTEEYRRQMLELEKKLSARMLENVGPTPENQPLAEHTSDFRTMRVRKDDEFDQSLSVAESGATQAATGESPKRKKGVRFAASLDISDALQPTPKSVIEEETARPTISDTIVERPLSQSESAAQRPKPAKVSRFKSARAGLNAPPKILPMPAVVQTPAIPTGPAGRTLASTITEHLPGPAEPRAPEEFDRVLIQREVQTEYHKMRNRFIQQQGGFKATEEDEERPIVKERDGKTKKVSRFMTARLKAEVYCRLDSRVIVEASLVMPGFVACEHGDEVEANGTFHARERYYTRVYCSHYNDS</sequence>
<feature type="coiled-coil region" evidence="1">
    <location>
        <begin position="100"/>
        <end position="160"/>
    </location>
</feature>